<name>A0AAV5IZ62_9ROSI</name>
<evidence type="ECO:0000313" key="1">
    <source>
        <dbReference type="EMBL" id="GKV04518.1"/>
    </source>
</evidence>
<proteinExistence type="predicted"/>
<keyword evidence="2" id="KW-1185">Reference proteome</keyword>
<dbReference type="EMBL" id="BPVZ01000022">
    <property type="protein sequence ID" value="GKV04518.1"/>
    <property type="molecule type" value="Genomic_DNA"/>
</dbReference>
<gene>
    <name evidence="1" type="ORF">SLEP1_g16671</name>
</gene>
<sequence length="35" mass="3771">MMFCVRIPCVGVVLLSHFLHFSISGVGSLSGFCLI</sequence>
<organism evidence="1 2">
    <name type="scientific">Rubroshorea leprosula</name>
    <dbReference type="NCBI Taxonomy" id="152421"/>
    <lineage>
        <taxon>Eukaryota</taxon>
        <taxon>Viridiplantae</taxon>
        <taxon>Streptophyta</taxon>
        <taxon>Embryophyta</taxon>
        <taxon>Tracheophyta</taxon>
        <taxon>Spermatophyta</taxon>
        <taxon>Magnoliopsida</taxon>
        <taxon>eudicotyledons</taxon>
        <taxon>Gunneridae</taxon>
        <taxon>Pentapetalae</taxon>
        <taxon>rosids</taxon>
        <taxon>malvids</taxon>
        <taxon>Malvales</taxon>
        <taxon>Dipterocarpaceae</taxon>
        <taxon>Rubroshorea</taxon>
    </lineage>
</organism>
<comment type="caution">
    <text evidence="1">The sequence shown here is derived from an EMBL/GenBank/DDBJ whole genome shotgun (WGS) entry which is preliminary data.</text>
</comment>
<accession>A0AAV5IZ62</accession>
<dbReference type="Proteomes" id="UP001054252">
    <property type="component" value="Unassembled WGS sequence"/>
</dbReference>
<dbReference type="AlphaFoldDB" id="A0AAV5IZ62"/>
<evidence type="ECO:0000313" key="2">
    <source>
        <dbReference type="Proteomes" id="UP001054252"/>
    </source>
</evidence>
<protein>
    <submittedName>
        <fullName evidence="1">Uncharacterized protein</fullName>
    </submittedName>
</protein>
<reference evidence="1 2" key="1">
    <citation type="journal article" date="2021" name="Commun. Biol.">
        <title>The genome of Shorea leprosula (Dipterocarpaceae) highlights the ecological relevance of drought in aseasonal tropical rainforests.</title>
        <authorList>
            <person name="Ng K.K.S."/>
            <person name="Kobayashi M.J."/>
            <person name="Fawcett J.A."/>
            <person name="Hatakeyama M."/>
            <person name="Paape T."/>
            <person name="Ng C.H."/>
            <person name="Ang C.C."/>
            <person name="Tnah L.H."/>
            <person name="Lee C.T."/>
            <person name="Nishiyama T."/>
            <person name="Sese J."/>
            <person name="O'Brien M.J."/>
            <person name="Copetti D."/>
            <person name="Mohd Noor M.I."/>
            <person name="Ong R.C."/>
            <person name="Putra M."/>
            <person name="Sireger I.Z."/>
            <person name="Indrioko S."/>
            <person name="Kosugi Y."/>
            <person name="Izuno A."/>
            <person name="Isagi Y."/>
            <person name="Lee S.L."/>
            <person name="Shimizu K.K."/>
        </authorList>
    </citation>
    <scope>NUCLEOTIDE SEQUENCE [LARGE SCALE GENOMIC DNA]</scope>
    <source>
        <strain evidence="1">214</strain>
    </source>
</reference>